<protein>
    <recommendedName>
        <fullName evidence="8">trypsin</fullName>
        <ecNumber evidence="8">3.4.21.4</ecNumber>
    </recommendedName>
</protein>
<keyword evidence="6" id="KW-1015">Disulfide bond</keyword>
<dbReference type="AlphaFoldDB" id="A0A0M4ETF1"/>
<evidence type="ECO:0000256" key="1">
    <source>
        <dbReference type="ARBA" id="ARBA00004239"/>
    </source>
</evidence>
<keyword evidence="11" id="KW-1185">Reference proteome</keyword>
<dbReference type="Pfam" id="PF00089">
    <property type="entry name" value="Trypsin"/>
    <property type="match status" value="1"/>
</dbReference>
<dbReference type="PROSITE" id="PS50240">
    <property type="entry name" value="TRYPSIN_DOM"/>
    <property type="match status" value="1"/>
</dbReference>
<evidence type="ECO:0000256" key="4">
    <source>
        <dbReference type="ARBA" id="ARBA00022801"/>
    </source>
</evidence>
<dbReference type="InterPro" id="IPR001254">
    <property type="entry name" value="Trypsin_dom"/>
</dbReference>
<evidence type="ECO:0000313" key="10">
    <source>
        <dbReference type="EMBL" id="ALC48826.1"/>
    </source>
</evidence>
<dbReference type="InterPro" id="IPR009003">
    <property type="entry name" value="Peptidase_S1_PA"/>
</dbReference>
<evidence type="ECO:0000256" key="7">
    <source>
        <dbReference type="ARBA" id="ARBA00036320"/>
    </source>
</evidence>
<evidence type="ECO:0000256" key="2">
    <source>
        <dbReference type="ARBA" id="ARBA00022670"/>
    </source>
</evidence>
<dbReference type="Proteomes" id="UP000494163">
    <property type="component" value="Chromosome X"/>
</dbReference>
<keyword evidence="4" id="KW-0378">Hydrolase</keyword>
<dbReference type="OrthoDB" id="60866at2759"/>
<dbReference type="PANTHER" id="PTHR24276:SF91">
    <property type="entry name" value="AT26814P-RELATED"/>
    <property type="match status" value="1"/>
</dbReference>
<organism evidence="10 11">
    <name type="scientific">Drosophila busckii</name>
    <name type="common">Fruit fly</name>
    <dbReference type="NCBI Taxonomy" id="30019"/>
    <lineage>
        <taxon>Eukaryota</taxon>
        <taxon>Metazoa</taxon>
        <taxon>Ecdysozoa</taxon>
        <taxon>Arthropoda</taxon>
        <taxon>Hexapoda</taxon>
        <taxon>Insecta</taxon>
        <taxon>Pterygota</taxon>
        <taxon>Neoptera</taxon>
        <taxon>Endopterygota</taxon>
        <taxon>Diptera</taxon>
        <taxon>Brachycera</taxon>
        <taxon>Muscomorpha</taxon>
        <taxon>Ephydroidea</taxon>
        <taxon>Drosophilidae</taxon>
        <taxon>Drosophila</taxon>
    </lineage>
</organism>
<gene>
    <name evidence="10" type="ORF">Dbus_chrXg682</name>
</gene>
<dbReference type="InterPro" id="IPR043504">
    <property type="entry name" value="Peptidase_S1_PA_chymotrypsin"/>
</dbReference>
<evidence type="ECO:0000256" key="6">
    <source>
        <dbReference type="ARBA" id="ARBA00023157"/>
    </source>
</evidence>
<evidence type="ECO:0000313" key="11">
    <source>
        <dbReference type="Proteomes" id="UP000494163"/>
    </source>
</evidence>
<dbReference type="GO" id="GO:0005576">
    <property type="term" value="C:extracellular region"/>
    <property type="evidence" value="ECO:0007669"/>
    <property type="project" value="UniProtKB-SubCell"/>
</dbReference>
<feature type="domain" description="Peptidase S1" evidence="9">
    <location>
        <begin position="1"/>
        <end position="153"/>
    </location>
</feature>
<accession>A0A0M4ETF1</accession>
<dbReference type="STRING" id="30019.A0A0M4ETF1"/>
<keyword evidence="2" id="KW-0645">Protease</keyword>
<dbReference type="Gene3D" id="2.40.10.10">
    <property type="entry name" value="Trypsin-like serine proteases"/>
    <property type="match status" value="2"/>
</dbReference>
<keyword evidence="5" id="KW-0720">Serine protease</keyword>
<dbReference type="GO" id="GO:0004252">
    <property type="term" value="F:serine-type endopeptidase activity"/>
    <property type="evidence" value="ECO:0007669"/>
    <property type="project" value="UniProtKB-EC"/>
</dbReference>
<dbReference type="EC" id="3.4.21.4" evidence="8"/>
<keyword evidence="3" id="KW-0732">Signal</keyword>
<evidence type="ECO:0000256" key="8">
    <source>
        <dbReference type="ARBA" id="ARBA00038868"/>
    </source>
</evidence>
<dbReference type="InterPro" id="IPR050430">
    <property type="entry name" value="Peptidase_S1"/>
</dbReference>
<proteinExistence type="predicted"/>
<evidence type="ECO:0000256" key="3">
    <source>
        <dbReference type="ARBA" id="ARBA00022729"/>
    </source>
</evidence>
<dbReference type="EMBL" id="CP012528">
    <property type="protein sequence ID" value="ALC48826.1"/>
    <property type="molecule type" value="Genomic_DNA"/>
</dbReference>
<evidence type="ECO:0000259" key="9">
    <source>
        <dbReference type="PROSITE" id="PS50240"/>
    </source>
</evidence>
<dbReference type="PANTHER" id="PTHR24276">
    <property type="entry name" value="POLYSERASE-RELATED"/>
    <property type="match status" value="1"/>
</dbReference>
<dbReference type="SUPFAM" id="SSF50494">
    <property type="entry name" value="Trypsin-like serine proteases"/>
    <property type="match status" value="1"/>
</dbReference>
<name>A0A0M4ETF1_DROBS</name>
<dbReference type="GO" id="GO:0006508">
    <property type="term" value="P:proteolysis"/>
    <property type="evidence" value="ECO:0007669"/>
    <property type="project" value="UniProtKB-KW"/>
</dbReference>
<sequence length="153" mass="15484">MLTAASCVTSNNTLVTLPVGNLSVRAGSLQHASGGVVSQITRVIVHEDYAGEESNDLAMLKLAEPLLYSPSIAPIAITNVDITANTTLTISGWVFGEPSTGSSAAAAASVGGSAAFAPPRTKRQVPPTHSKGDCGGSCLITLPSASFLAQGFQ</sequence>
<reference evidence="10 11" key="1">
    <citation type="submission" date="2015-08" db="EMBL/GenBank/DDBJ databases">
        <title>Ancestral chromatin configuration constrains chromatin evolution on differentiating sex chromosomes in Drosophila.</title>
        <authorList>
            <person name="Zhou Q."/>
            <person name="Bachtrog D."/>
        </authorList>
    </citation>
    <scope>NUCLEOTIDE SEQUENCE [LARGE SCALE GENOMIC DNA]</scope>
    <source>
        <tissue evidence="10">Whole larvae</tissue>
    </source>
</reference>
<comment type="catalytic activity">
    <reaction evidence="7">
        <text>Preferential cleavage: Arg-|-Xaa, Lys-|-Xaa.</text>
        <dbReference type="EC" id="3.4.21.4"/>
    </reaction>
</comment>
<comment type="subcellular location">
    <subcellularLocation>
        <location evidence="1">Secreted</location>
        <location evidence="1">Extracellular space</location>
    </subcellularLocation>
</comment>
<evidence type="ECO:0000256" key="5">
    <source>
        <dbReference type="ARBA" id="ARBA00022825"/>
    </source>
</evidence>